<dbReference type="PANTHER" id="PTHR42951">
    <property type="entry name" value="METALLO-BETA-LACTAMASE DOMAIN-CONTAINING"/>
    <property type="match status" value="1"/>
</dbReference>
<name>A0ABS0YE55_9BACT</name>
<feature type="signal peptide" evidence="2">
    <location>
        <begin position="1"/>
        <end position="24"/>
    </location>
</feature>
<dbReference type="RefSeq" id="WP_199389089.1">
    <property type="nucleotide sequence ID" value="NZ_JAEMHL010000004.1"/>
</dbReference>
<dbReference type="InterPro" id="IPR050855">
    <property type="entry name" value="NDM-1-like"/>
</dbReference>
<reference evidence="4 5" key="1">
    <citation type="submission" date="2020-12" db="EMBL/GenBank/DDBJ databases">
        <title>Geomonas sp. Red421, isolated from paddy soil.</title>
        <authorList>
            <person name="Xu Z."/>
            <person name="Zhang Z."/>
            <person name="Masuda Y."/>
            <person name="Itoh H."/>
            <person name="Senoo K."/>
        </authorList>
    </citation>
    <scope>NUCLEOTIDE SEQUENCE [LARGE SCALE GENOMIC DNA]</scope>
    <source>
        <strain evidence="4 5">Red421</strain>
    </source>
</reference>
<dbReference type="SMART" id="SM00849">
    <property type="entry name" value="Lactamase_B"/>
    <property type="match status" value="1"/>
</dbReference>
<dbReference type="Proteomes" id="UP000614714">
    <property type="component" value="Unassembled WGS sequence"/>
</dbReference>
<gene>
    <name evidence="4" type="ORF">JFN91_10135</name>
</gene>
<proteinExistence type="inferred from homology"/>
<dbReference type="EMBL" id="JAEMHL010000004">
    <property type="protein sequence ID" value="MBJ6750575.1"/>
    <property type="molecule type" value="Genomic_DNA"/>
</dbReference>
<accession>A0ABS0YE55</accession>
<keyword evidence="5" id="KW-1185">Reference proteome</keyword>
<keyword evidence="2" id="KW-0732">Signal</keyword>
<evidence type="ECO:0000313" key="5">
    <source>
        <dbReference type="Proteomes" id="UP000614714"/>
    </source>
</evidence>
<evidence type="ECO:0000313" key="4">
    <source>
        <dbReference type="EMBL" id="MBJ6750575.1"/>
    </source>
</evidence>
<evidence type="ECO:0000256" key="2">
    <source>
        <dbReference type="SAM" id="SignalP"/>
    </source>
</evidence>
<dbReference type="InterPro" id="IPR036866">
    <property type="entry name" value="RibonucZ/Hydroxyglut_hydro"/>
</dbReference>
<dbReference type="SUPFAM" id="SSF56281">
    <property type="entry name" value="Metallo-hydrolase/oxidoreductase"/>
    <property type="match status" value="1"/>
</dbReference>
<sequence>MRKCAVQTVLALTLTLLLAQAACAELTRLADNVYSYVGSNDASPGHSFAANAGIVIGKEGVLVVDTLISAKEGQRFLADIRKVTNKPIRYVVNTHTHLDHALGNCVFAKLGATVISHEADRNYLAANGAGLLQRAANYGLKPEDMAGTEIAVPTLAFSNEMLLDLGGEEVRLIRTAPSHTAGSLVVYLPAEKILFAGDILFTDFHPFLADGDFTGWIRTIDGLLAMDVDKVVPGHGPLSGKKDLRDMKEYIQLFDKKATELAAQTSDADAISAELLKTLPKRNMAEWMVSYNVKNRYLAKK</sequence>
<evidence type="ECO:0000259" key="3">
    <source>
        <dbReference type="SMART" id="SM00849"/>
    </source>
</evidence>
<evidence type="ECO:0000256" key="1">
    <source>
        <dbReference type="ARBA" id="ARBA00005250"/>
    </source>
</evidence>
<comment type="caution">
    <text evidence="4">The sequence shown here is derived from an EMBL/GenBank/DDBJ whole genome shotgun (WGS) entry which is preliminary data.</text>
</comment>
<dbReference type="CDD" id="cd16282">
    <property type="entry name" value="metallo-hydrolase-like_MBL-fold"/>
    <property type="match status" value="1"/>
</dbReference>
<feature type="chain" id="PRO_5047251693" evidence="2">
    <location>
        <begin position="25"/>
        <end position="301"/>
    </location>
</feature>
<dbReference type="Gene3D" id="3.60.15.10">
    <property type="entry name" value="Ribonuclease Z/Hydroxyacylglutathione hydrolase-like"/>
    <property type="match status" value="1"/>
</dbReference>
<feature type="domain" description="Metallo-beta-lactamase" evidence="3">
    <location>
        <begin position="49"/>
        <end position="235"/>
    </location>
</feature>
<comment type="similarity">
    <text evidence="1">Belongs to the metallo-beta-lactamase superfamily. Class-B beta-lactamase family.</text>
</comment>
<protein>
    <submittedName>
        <fullName evidence="4">MBL fold metallo-hydrolase</fullName>
    </submittedName>
</protein>
<organism evidence="4 5">
    <name type="scientific">Geomonas anaerohicana</name>
    <dbReference type="NCBI Taxonomy" id="2798583"/>
    <lineage>
        <taxon>Bacteria</taxon>
        <taxon>Pseudomonadati</taxon>
        <taxon>Thermodesulfobacteriota</taxon>
        <taxon>Desulfuromonadia</taxon>
        <taxon>Geobacterales</taxon>
        <taxon>Geobacteraceae</taxon>
        <taxon>Geomonas</taxon>
    </lineage>
</organism>
<dbReference type="PANTHER" id="PTHR42951:SF4">
    <property type="entry name" value="ACYL-COENZYME A THIOESTERASE MBLAC2"/>
    <property type="match status" value="1"/>
</dbReference>
<dbReference type="InterPro" id="IPR001279">
    <property type="entry name" value="Metallo-B-lactamas"/>
</dbReference>
<dbReference type="Pfam" id="PF00753">
    <property type="entry name" value="Lactamase_B"/>
    <property type="match status" value="1"/>
</dbReference>